<dbReference type="InterPro" id="IPR006262">
    <property type="entry name" value="Cyt_deam_tetra"/>
</dbReference>
<reference evidence="16" key="1">
    <citation type="journal article" date="2018" name="Nat. Microbiol.">
        <title>Leveraging single-cell genomics to expand the fungal tree of life.</title>
        <authorList>
            <person name="Ahrendt S.R."/>
            <person name="Quandt C.A."/>
            <person name="Ciobanu D."/>
            <person name="Clum A."/>
            <person name="Salamov A."/>
            <person name="Andreopoulos B."/>
            <person name="Cheng J.F."/>
            <person name="Woyke T."/>
            <person name="Pelin A."/>
            <person name="Henrissat B."/>
            <person name="Reynolds N.K."/>
            <person name="Benny G.L."/>
            <person name="Smith M.E."/>
            <person name="James T.Y."/>
            <person name="Grigoriev I.V."/>
        </authorList>
    </citation>
    <scope>NUCLEOTIDE SEQUENCE [LARGE SCALE GENOMIC DNA]</scope>
    <source>
        <strain evidence="16">Baker2002</strain>
    </source>
</reference>
<dbReference type="Gene3D" id="3.40.140.10">
    <property type="entry name" value="Cytidine Deaminase, domain 2"/>
    <property type="match status" value="1"/>
</dbReference>
<evidence type="ECO:0000259" key="14">
    <source>
        <dbReference type="PROSITE" id="PS51747"/>
    </source>
</evidence>
<evidence type="ECO:0000256" key="10">
    <source>
        <dbReference type="PIRSR" id="PIRSR606262-1"/>
    </source>
</evidence>
<feature type="binding site" evidence="11">
    <location>
        <begin position="48"/>
        <end position="54"/>
    </location>
    <ligand>
        <name>substrate</name>
    </ligand>
</feature>
<feature type="binding site" evidence="12">
    <location>
        <position position="92"/>
    </location>
    <ligand>
        <name>Zn(2+)</name>
        <dbReference type="ChEBI" id="CHEBI:29105"/>
        <note>catalytic</note>
    </ligand>
</feature>
<evidence type="ECO:0000256" key="6">
    <source>
        <dbReference type="ARBA" id="ARBA00022801"/>
    </source>
</evidence>
<dbReference type="InterPro" id="IPR002125">
    <property type="entry name" value="CMP_dCMP_dom"/>
</dbReference>
<feature type="binding site" evidence="12">
    <location>
        <position position="59"/>
    </location>
    <ligand>
        <name>Zn(2+)</name>
        <dbReference type="ChEBI" id="CHEBI:29105"/>
        <note>catalytic</note>
    </ligand>
</feature>
<evidence type="ECO:0000256" key="4">
    <source>
        <dbReference type="ARBA" id="ARBA00012783"/>
    </source>
</evidence>
<dbReference type="GO" id="GO:0055086">
    <property type="term" value="P:nucleobase-containing small molecule metabolic process"/>
    <property type="evidence" value="ECO:0007669"/>
    <property type="project" value="UniProtKB-ARBA"/>
</dbReference>
<dbReference type="InterPro" id="IPR016192">
    <property type="entry name" value="APOBEC/CMP_deaminase_Zn-bd"/>
</dbReference>
<dbReference type="PROSITE" id="PS51747">
    <property type="entry name" value="CYT_DCMP_DEAMINASES_2"/>
    <property type="match status" value="1"/>
</dbReference>
<comment type="catalytic activity">
    <reaction evidence="9 13">
        <text>cytidine + H2O + H(+) = uridine + NH4(+)</text>
        <dbReference type="Rhea" id="RHEA:16069"/>
        <dbReference type="ChEBI" id="CHEBI:15377"/>
        <dbReference type="ChEBI" id="CHEBI:15378"/>
        <dbReference type="ChEBI" id="CHEBI:16704"/>
        <dbReference type="ChEBI" id="CHEBI:17562"/>
        <dbReference type="ChEBI" id="CHEBI:28938"/>
        <dbReference type="EC" id="3.5.4.5"/>
    </reaction>
</comment>
<dbReference type="PANTHER" id="PTHR11644">
    <property type="entry name" value="CYTIDINE DEAMINASE"/>
    <property type="match status" value="1"/>
</dbReference>
<organism evidence="15 16">
    <name type="scientific">Metschnikowia bicuspidata</name>
    <dbReference type="NCBI Taxonomy" id="27322"/>
    <lineage>
        <taxon>Eukaryota</taxon>
        <taxon>Fungi</taxon>
        <taxon>Dikarya</taxon>
        <taxon>Ascomycota</taxon>
        <taxon>Saccharomycotina</taxon>
        <taxon>Pichiomycetes</taxon>
        <taxon>Metschnikowiaceae</taxon>
        <taxon>Metschnikowia</taxon>
    </lineage>
</organism>
<dbReference type="GO" id="GO:0008270">
    <property type="term" value="F:zinc ion binding"/>
    <property type="evidence" value="ECO:0007669"/>
    <property type="project" value="UniProtKB-UniRule"/>
</dbReference>
<dbReference type="InterPro" id="IPR050202">
    <property type="entry name" value="Cyt/Deoxycyt_deaminase"/>
</dbReference>
<proteinExistence type="inferred from homology"/>
<evidence type="ECO:0000256" key="11">
    <source>
        <dbReference type="PIRSR" id="PIRSR606262-2"/>
    </source>
</evidence>
<evidence type="ECO:0000256" key="12">
    <source>
        <dbReference type="PIRSR" id="PIRSR606262-3"/>
    </source>
</evidence>
<keyword evidence="5 12" id="KW-0479">Metal-binding</keyword>
<gene>
    <name evidence="15" type="ORF">METBISCDRAFT_22333</name>
</gene>
<sequence length="140" mass="15319">MSQLTPCEIKPLIKAAMDARNYSYSPYSKFRVGAAVLTEDGNIVTGANIENASYGGTICAERTAIVRCVMEGHRSFRAIAVASDQSEPVSPCGICRQFIREFGRKIEVIIVSGDESLTVRKTLDELLPMSFGPENLTKLK</sequence>
<name>A0A4V1J3B2_9ASCO</name>
<evidence type="ECO:0000256" key="3">
    <source>
        <dbReference type="ARBA" id="ARBA00006576"/>
    </source>
</evidence>
<dbReference type="PANTHER" id="PTHR11644:SF2">
    <property type="entry name" value="CYTIDINE DEAMINASE"/>
    <property type="match status" value="1"/>
</dbReference>
<keyword evidence="16" id="KW-1185">Reference proteome</keyword>
<evidence type="ECO:0000256" key="8">
    <source>
        <dbReference type="ARBA" id="ARBA00032005"/>
    </source>
</evidence>
<dbReference type="Pfam" id="PF00383">
    <property type="entry name" value="dCMP_cyt_deam_1"/>
    <property type="match status" value="1"/>
</dbReference>
<comment type="similarity">
    <text evidence="3 13">Belongs to the cytidine and deoxycytidylate deaminase family.</text>
</comment>
<evidence type="ECO:0000313" key="15">
    <source>
        <dbReference type="EMBL" id="RKP31449.1"/>
    </source>
</evidence>
<dbReference type="EC" id="3.5.4.5" evidence="4 13"/>
<feature type="binding site" evidence="12">
    <location>
        <position position="95"/>
    </location>
    <ligand>
        <name>Zn(2+)</name>
        <dbReference type="ChEBI" id="CHEBI:29105"/>
        <note>catalytic</note>
    </ligand>
</feature>
<dbReference type="Proteomes" id="UP000268321">
    <property type="component" value="Unassembled WGS sequence"/>
</dbReference>
<dbReference type="EMBL" id="ML004441">
    <property type="protein sequence ID" value="RKP31449.1"/>
    <property type="molecule type" value="Genomic_DNA"/>
</dbReference>
<feature type="domain" description="CMP/dCMP-type deaminase" evidence="14">
    <location>
        <begin position="7"/>
        <end position="134"/>
    </location>
</feature>
<dbReference type="InterPro" id="IPR016193">
    <property type="entry name" value="Cytidine_deaminase-like"/>
</dbReference>
<comment type="cofactor">
    <cofactor evidence="1 12 13">
        <name>Zn(2+)</name>
        <dbReference type="ChEBI" id="CHEBI:29105"/>
    </cofactor>
</comment>
<evidence type="ECO:0000256" key="2">
    <source>
        <dbReference type="ARBA" id="ARBA00003949"/>
    </source>
</evidence>
<protein>
    <recommendedName>
        <fullName evidence="4 13">Cytidine deaminase</fullName>
        <ecNumber evidence="4 13">3.5.4.5</ecNumber>
    </recommendedName>
    <alternativeName>
        <fullName evidence="8 13">Cytidine aminohydrolase</fullName>
    </alternativeName>
</protein>
<dbReference type="GO" id="GO:0072527">
    <property type="term" value="P:pyrimidine-containing compound metabolic process"/>
    <property type="evidence" value="ECO:0007669"/>
    <property type="project" value="UniProtKB-ARBA"/>
</dbReference>
<dbReference type="OrthoDB" id="414540at2759"/>
<dbReference type="NCBIfam" id="TIGR01354">
    <property type="entry name" value="cyt_deam_tetra"/>
    <property type="match status" value="1"/>
</dbReference>
<dbReference type="SUPFAM" id="SSF53927">
    <property type="entry name" value="Cytidine deaminase-like"/>
    <property type="match status" value="1"/>
</dbReference>
<dbReference type="NCBIfam" id="NF004064">
    <property type="entry name" value="PRK05578.1"/>
    <property type="match status" value="1"/>
</dbReference>
<evidence type="ECO:0000256" key="5">
    <source>
        <dbReference type="ARBA" id="ARBA00022723"/>
    </source>
</evidence>
<evidence type="ECO:0000256" key="13">
    <source>
        <dbReference type="RuleBase" id="RU364006"/>
    </source>
</evidence>
<feature type="active site" description="Proton donor" evidence="10">
    <location>
        <position position="61"/>
    </location>
</feature>
<dbReference type="AlphaFoldDB" id="A0A4V1J3B2"/>
<evidence type="ECO:0000256" key="1">
    <source>
        <dbReference type="ARBA" id="ARBA00001947"/>
    </source>
</evidence>
<keyword evidence="6 13" id="KW-0378">Hydrolase</keyword>
<keyword evidence="7 12" id="KW-0862">Zinc</keyword>
<dbReference type="FunFam" id="3.40.140.10:FF:000008">
    <property type="entry name" value="Cytidine deaminase"/>
    <property type="match status" value="1"/>
</dbReference>
<evidence type="ECO:0000256" key="7">
    <source>
        <dbReference type="ARBA" id="ARBA00022833"/>
    </source>
</evidence>
<accession>A0A4V1J3B2</accession>
<dbReference type="PROSITE" id="PS00903">
    <property type="entry name" value="CYT_DCMP_DEAMINASES_1"/>
    <property type="match status" value="1"/>
</dbReference>
<comment type="catalytic activity">
    <reaction evidence="13">
        <text>2'-deoxycytidine + H2O + H(+) = 2'-deoxyuridine + NH4(+)</text>
        <dbReference type="Rhea" id="RHEA:13433"/>
        <dbReference type="ChEBI" id="CHEBI:15377"/>
        <dbReference type="ChEBI" id="CHEBI:15378"/>
        <dbReference type="ChEBI" id="CHEBI:15698"/>
        <dbReference type="ChEBI" id="CHEBI:16450"/>
        <dbReference type="ChEBI" id="CHEBI:28938"/>
        <dbReference type="EC" id="3.5.4.5"/>
    </reaction>
</comment>
<comment type="function">
    <text evidence="2 13">This enzyme scavenges exogenous and endogenous cytidine and 2'-deoxycytidine for UMP synthesis.</text>
</comment>
<evidence type="ECO:0000313" key="16">
    <source>
        <dbReference type="Proteomes" id="UP000268321"/>
    </source>
</evidence>
<dbReference type="GO" id="GO:0004126">
    <property type="term" value="F:cytidine deaminase activity"/>
    <property type="evidence" value="ECO:0007669"/>
    <property type="project" value="UniProtKB-UniRule"/>
</dbReference>
<evidence type="ECO:0000256" key="9">
    <source>
        <dbReference type="ARBA" id="ARBA00049558"/>
    </source>
</evidence>
<dbReference type="GO" id="GO:0042802">
    <property type="term" value="F:identical protein binding"/>
    <property type="evidence" value="ECO:0007669"/>
    <property type="project" value="UniProtKB-ARBA"/>
</dbReference>
<dbReference type="GO" id="GO:0005829">
    <property type="term" value="C:cytosol"/>
    <property type="evidence" value="ECO:0007669"/>
    <property type="project" value="TreeGrafter"/>
</dbReference>
<dbReference type="CDD" id="cd01283">
    <property type="entry name" value="cytidine_deaminase"/>
    <property type="match status" value="1"/>
</dbReference>